<keyword evidence="2" id="KW-1185">Reference proteome</keyword>
<comment type="caution">
    <text evidence="1">The sequence shown here is derived from an EMBL/GenBank/DDBJ whole genome shotgun (WGS) entry which is preliminary data.</text>
</comment>
<dbReference type="InterPro" id="IPR011042">
    <property type="entry name" value="6-blade_b-propeller_TolB-like"/>
</dbReference>
<dbReference type="Gene3D" id="2.120.10.30">
    <property type="entry name" value="TolB, C-terminal domain"/>
    <property type="match status" value="1"/>
</dbReference>
<dbReference type="AlphaFoldDB" id="A0A8J7U648"/>
<accession>A0A8J7U648</accession>
<proteinExistence type="predicted"/>
<reference evidence="1" key="1">
    <citation type="submission" date="2021-03" db="EMBL/GenBank/DDBJ databases">
        <authorList>
            <person name="Wang G."/>
        </authorList>
    </citation>
    <scope>NUCLEOTIDE SEQUENCE</scope>
    <source>
        <strain evidence="1">KCTC 12899</strain>
    </source>
</reference>
<name>A0A8J7U648_9BACT</name>
<dbReference type="EMBL" id="JAFREP010000015">
    <property type="protein sequence ID" value="MBO1319971.1"/>
    <property type="molecule type" value="Genomic_DNA"/>
</dbReference>
<dbReference type="Proteomes" id="UP000664417">
    <property type="component" value="Unassembled WGS sequence"/>
</dbReference>
<dbReference type="SUPFAM" id="SSF63829">
    <property type="entry name" value="Calcium-dependent phosphotriesterase"/>
    <property type="match status" value="1"/>
</dbReference>
<sequence>MSLFLWFSLLFSDVDVAEHMAARQAVREAFKAGDQAALLEQARRCHQAFPQNFLGRYYLTVALSLNGHTVETLAQLNAIADMGYDLDVGKDPSFKQLTEQPAYAAVAQKFAANRQLIDHSTAAFTIDQPDLFPEGLVFDPGGKRYFISSIHQRKIISRDARGTVTDWLAFDPAKPGLLPFSILGLTLSRDGKSLWVTSACMDQTKAGCGDMNGRSALMKLRLKDGKSLGVHFFGDAENPSVIGEVISDKRGVLYLSDSTAGVIYRKPQVKDKGETWQDQPEPWLRSPLLRSPQGLALSADESLLYVADYSFGLLVVDIATKTIQPLSAPANLLTSGGDGLVRYKNHLILIQNGVKPHRVAAFQLAKNGRALTGQKVLAANHPAFDEPTLGTLVGDTFTFLANSQWGHYDKQFQPVTDNLKPIEYRAIDLKKALP</sequence>
<dbReference type="RefSeq" id="WP_207859926.1">
    <property type="nucleotide sequence ID" value="NZ_JAFREP010000015.1"/>
</dbReference>
<evidence type="ECO:0000313" key="1">
    <source>
        <dbReference type="EMBL" id="MBO1319971.1"/>
    </source>
</evidence>
<evidence type="ECO:0008006" key="3">
    <source>
        <dbReference type="Google" id="ProtNLM"/>
    </source>
</evidence>
<gene>
    <name evidence="1" type="ORF">J3U88_15970</name>
</gene>
<organism evidence="1 2">
    <name type="scientific">Acanthopleuribacter pedis</name>
    <dbReference type="NCBI Taxonomy" id="442870"/>
    <lineage>
        <taxon>Bacteria</taxon>
        <taxon>Pseudomonadati</taxon>
        <taxon>Acidobacteriota</taxon>
        <taxon>Holophagae</taxon>
        <taxon>Acanthopleuribacterales</taxon>
        <taxon>Acanthopleuribacteraceae</taxon>
        <taxon>Acanthopleuribacter</taxon>
    </lineage>
</organism>
<evidence type="ECO:0000313" key="2">
    <source>
        <dbReference type="Proteomes" id="UP000664417"/>
    </source>
</evidence>
<protein>
    <recommendedName>
        <fullName evidence="3">SMP-30/Gluconolactonase/LRE-like region domain-containing protein</fullName>
    </recommendedName>
</protein>